<proteinExistence type="inferred from homology"/>
<dbReference type="EMBL" id="JBHRYE010000042">
    <property type="protein sequence ID" value="MFC3673319.1"/>
    <property type="molecule type" value="Genomic_DNA"/>
</dbReference>
<dbReference type="PANTHER" id="PTHR43459:SF1">
    <property type="entry name" value="EG:BACN32G11.4 PROTEIN"/>
    <property type="match status" value="1"/>
</dbReference>
<comment type="similarity">
    <text evidence="1">Belongs to the enoyl-CoA hydratase/isomerase family.</text>
</comment>
<dbReference type="Proteomes" id="UP001595683">
    <property type="component" value="Unassembled WGS sequence"/>
</dbReference>
<dbReference type="SUPFAM" id="SSF52096">
    <property type="entry name" value="ClpP/crotonase"/>
    <property type="match status" value="1"/>
</dbReference>
<keyword evidence="3" id="KW-1185">Reference proteome</keyword>
<dbReference type="CDD" id="cd06558">
    <property type="entry name" value="crotonase-like"/>
    <property type="match status" value="1"/>
</dbReference>
<dbReference type="PANTHER" id="PTHR43459">
    <property type="entry name" value="ENOYL-COA HYDRATASE"/>
    <property type="match status" value="1"/>
</dbReference>
<dbReference type="RefSeq" id="WP_191325170.1">
    <property type="nucleotide sequence ID" value="NZ_BMZP01000015.1"/>
</dbReference>
<sequence>MSVEVEVSEGVAVVTLARPEKKNAITMAMRQQLWEVFEGFREDEAVRAVVLTGAGGDFCSGMDVGEFGSRSVRATLERMQRLHRISRAIYTLKKPTIAAVSGVCMGVGWSYALSCDLVLASHTARFSQIFNKTALAPDGGAAWLLARNVGLMRAKEITYSGRFIDAEEALSLNLILEIARETPVLDRAIDIARGFAKGPGLAMEMAKRQYELAGNTDFCSFLENEAAMQPLLMRSEDYQEGVSAFGERRAPQFRGT</sequence>
<name>A0ABV7V7C7_9SPHN</name>
<dbReference type="InterPro" id="IPR001753">
    <property type="entry name" value="Enoyl-CoA_hydra/iso"/>
</dbReference>
<evidence type="ECO:0000256" key="1">
    <source>
        <dbReference type="ARBA" id="ARBA00005254"/>
    </source>
</evidence>
<dbReference type="InterPro" id="IPR029045">
    <property type="entry name" value="ClpP/crotonase-like_dom_sf"/>
</dbReference>
<dbReference type="InterPro" id="IPR014748">
    <property type="entry name" value="Enoyl-CoA_hydra_C"/>
</dbReference>
<evidence type="ECO:0000313" key="2">
    <source>
        <dbReference type="EMBL" id="MFC3673319.1"/>
    </source>
</evidence>
<evidence type="ECO:0000313" key="3">
    <source>
        <dbReference type="Proteomes" id="UP001595683"/>
    </source>
</evidence>
<comment type="caution">
    <text evidence="2">The sequence shown here is derived from an EMBL/GenBank/DDBJ whole genome shotgun (WGS) entry which is preliminary data.</text>
</comment>
<dbReference type="Gene3D" id="1.10.12.10">
    <property type="entry name" value="Lyase 2-enoyl-coa Hydratase, Chain A, domain 2"/>
    <property type="match status" value="1"/>
</dbReference>
<reference evidence="3" key="1">
    <citation type="journal article" date="2019" name="Int. J. Syst. Evol. Microbiol.">
        <title>The Global Catalogue of Microorganisms (GCM) 10K type strain sequencing project: providing services to taxonomists for standard genome sequencing and annotation.</title>
        <authorList>
            <consortium name="The Broad Institute Genomics Platform"/>
            <consortium name="The Broad Institute Genome Sequencing Center for Infectious Disease"/>
            <person name="Wu L."/>
            <person name="Ma J."/>
        </authorList>
    </citation>
    <scope>NUCLEOTIDE SEQUENCE [LARGE SCALE GENOMIC DNA]</scope>
    <source>
        <strain evidence="3">KCTC 42224</strain>
    </source>
</reference>
<dbReference type="Pfam" id="PF00378">
    <property type="entry name" value="ECH_1"/>
    <property type="match status" value="1"/>
</dbReference>
<accession>A0ABV7V7C7</accession>
<dbReference type="Gene3D" id="3.90.226.10">
    <property type="entry name" value="2-enoyl-CoA Hydratase, Chain A, domain 1"/>
    <property type="match status" value="1"/>
</dbReference>
<organism evidence="2 3">
    <name type="scientific">Novosphingobium pokkalii</name>
    <dbReference type="NCBI Taxonomy" id="1770194"/>
    <lineage>
        <taxon>Bacteria</taxon>
        <taxon>Pseudomonadati</taxon>
        <taxon>Pseudomonadota</taxon>
        <taxon>Alphaproteobacteria</taxon>
        <taxon>Sphingomonadales</taxon>
        <taxon>Sphingomonadaceae</taxon>
        <taxon>Novosphingobium</taxon>
    </lineage>
</organism>
<protein>
    <submittedName>
        <fullName evidence="2">Enoyl-CoA hydratase/isomerase family protein</fullName>
    </submittedName>
</protein>
<gene>
    <name evidence="2" type="ORF">ACFOOT_18000</name>
</gene>